<dbReference type="InParanoid" id="K5VUK8"/>
<feature type="compositionally biased region" description="Polar residues" evidence="4">
    <location>
        <begin position="436"/>
        <end position="447"/>
    </location>
</feature>
<feature type="compositionally biased region" description="Polar residues" evidence="4">
    <location>
        <begin position="1"/>
        <end position="19"/>
    </location>
</feature>
<evidence type="ECO:0000313" key="6">
    <source>
        <dbReference type="EMBL" id="EKM55223.1"/>
    </source>
</evidence>
<feature type="compositionally biased region" description="Polar residues" evidence="4">
    <location>
        <begin position="467"/>
        <end position="477"/>
    </location>
</feature>
<dbReference type="InterPro" id="IPR047249">
    <property type="entry name" value="BRCT_p53bp1-like_rpt1"/>
</dbReference>
<feature type="region of interest" description="Disordered" evidence="4">
    <location>
        <begin position="1"/>
        <end position="334"/>
    </location>
</feature>
<feature type="compositionally biased region" description="Polar residues" evidence="4">
    <location>
        <begin position="288"/>
        <end position="297"/>
    </location>
</feature>
<keyword evidence="2" id="KW-0227">DNA damage</keyword>
<feature type="compositionally biased region" description="Low complexity" evidence="4">
    <location>
        <begin position="317"/>
        <end position="327"/>
    </location>
</feature>
<dbReference type="Pfam" id="PF18115">
    <property type="entry name" value="Tudor_3"/>
    <property type="match status" value="1"/>
</dbReference>
<dbReference type="PANTHER" id="PTHR15321">
    <property type="entry name" value="TUMOR SUPPRESSOR P53-BINDING PROTEIN 1"/>
    <property type="match status" value="1"/>
</dbReference>
<evidence type="ECO:0000256" key="3">
    <source>
        <dbReference type="ARBA" id="ARBA00023242"/>
    </source>
</evidence>
<feature type="compositionally biased region" description="Polar residues" evidence="4">
    <location>
        <begin position="658"/>
        <end position="669"/>
    </location>
</feature>
<feature type="domain" description="BRCT" evidence="5">
    <location>
        <begin position="1114"/>
        <end position="1184"/>
    </location>
</feature>
<evidence type="ECO:0000256" key="4">
    <source>
        <dbReference type="SAM" id="MobiDB-lite"/>
    </source>
</evidence>
<gene>
    <name evidence="6" type="ORF">PHACADRAFT_184039</name>
</gene>
<dbReference type="AlphaFoldDB" id="K5VUK8"/>
<dbReference type="GO" id="GO:0045944">
    <property type="term" value="P:positive regulation of transcription by RNA polymerase II"/>
    <property type="evidence" value="ECO:0007669"/>
    <property type="project" value="TreeGrafter"/>
</dbReference>
<feature type="compositionally biased region" description="Low complexity" evidence="4">
    <location>
        <begin position="739"/>
        <end position="757"/>
    </location>
</feature>
<dbReference type="InterPro" id="IPR047250">
    <property type="entry name" value="BRCT_p53bp1-like_rpt2"/>
</dbReference>
<dbReference type="PROSITE" id="PS50172">
    <property type="entry name" value="BRCT"/>
    <property type="match status" value="2"/>
</dbReference>
<evidence type="ECO:0000256" key="2">
    <source>
        <dbReference type="ARBA" id="ARBA00022763"/>
    </source>
</evidence>
<comment type="subcellular location">
    <subcellularLocation>
        <location evidence="1">Nucleus</location>
    </subcellularLocation>
</comment>
<keyword evidence="3" id="KW-0539">Nucleus</keyword>
<dbReference type="GO" id="GO:0042393">
    <property type="term" value="F:histone binding"/>
    <property type="evidence" value="ECO:0007669"/>
    <property type="project" value="TreeGrafter"/>
</dbReference>
<dbReference type="InterPro" id="IPR036420">
    <property type="entry name" value="BRCT_dom_sf"/>
</dbReference>
<dbReference type="PANTHER" id="PTHR15321:SF3">
    <property type="entry name" value="TP53-BINDING PROTEIN 1"/>
    <property type="match status" value="1"/>
</dbReference>
<dbReference type="InterPro" id="IPR041297">
    <property type="entry name" value="Crb2_Tudor"/>
</dbReference>
<sequence>MGTFNDSVYNDESQGSQSARKGLSAGFTPIPDGTGETCPVKDQQVPGSASRQTQSPYNLYGLAVSQSQAPKENSLTRKESQKENAPAPVRPRFGMRDSQSQVPQIRSRVSAPEPRQDEDNCIEEAGALSPSTGRKVALSHGDVAKSSHAYNGNHSIPCTSLHDQTAISTGAKGRARPLPSHSNNLLKRPRSPSPASQDSFAALPRDIQEKKYMKQSRTFQMPLSELGRIQGSATEEPPSDEEQDEFSSFTSDKNWARTRFRDLSVSRTGSQPPTQPQDSQDQRSSSPLYSGSCPQAQRQDDDDDDNFFPTDGATRALSSPRLPTSSRLETDSEHEQSFAFTGAVTQLTDAVSPVAVATQSIDDDAPVPPLDIDIYHQSGITSTTSGPQSVLSMVNPNKRWRFQGNTAALAQAQALHQHTQALYEPLDSVAGPSAYEETQPSEVSNLPETGRPIDSNDGAPHGHTIEETQPSESSNLPNAGRLLDDSRSSFGACDDSGATQPTTASNLPATGLEVDPVIFREDDAPGSLRAAEPDYSEAGEVPETEPSQCPGAPSSSPEVPLAIAPAAMPPAERPRETEEKESESQDIPLAEMSKHQKTKPPSKPLPREDSGSTMPPPRKRTRTDLFTSKRSPIPAADSSIRSEDMIIPSSDPRERQQELLNSGYRTVSKGTAKGTPTPITPAVRLEDHDHDESDALSDRDQEEVLTELADEDMEESSLSTRKRRRGTSSALKASARSIKTNTSTPPTRSSSRVKSTSLGRGLSVSATRVLALWKQDSHYYVGTVYSEESPGQRYVVRFDDGTEDAVDLSKLRRCDLRQGDYVLIKASRPVRAEVADASQCNTSERQVVVRFGDGGDGYKEEVDTKDIMIPSRSVISKWADRTLTADQVVTLLRPKLKQSPTPSKLSEIASWSKSTKGMFARTGFILTTSPGMVDWDKERGGLETQIKSQGGHIFEDWCRVFSMEGMPSLGGKRWVLEKGEIKLEREELERVFLLADDACHKPKFLIALALGIPCVKFGWLYDSVAEMAEREWQPYLLPAGTSEQLNARISQTVDVDWGNCPEHVRDIMDNRVPFKLFGDMNILCILADIFPGKNPKRPQGNSDIDRSREAARMIPRILLCMGAARVEAVDIPAHASCKLDMYDYVVVKDADEARRHPRTRDLANCVTFPWVKECLITGRTLPRD</sequence>
<dbReference type="KEGG" id="pco:PHACADRAFT_184039"/>
<proteinExistence type="predicted"/>
<feature type="compositionally biased region" description="Acidic residues" evidence="4">
    <location>
        <begin position="534"/>
        <end position="543"/>
    </location>
</feature>
<dbReference type="RefSeq" id="XP_007395559.1">
    <property type="nucleotide sequence ID" value="XM_007395497.1"/>
</dbReference>
<dbReference type="CDD" id="cd17724">
    <property type="entry name" value="BRCT_p53bp1_rpt2"/>
    <property type="match status" value="1"/>
</dbReference>
<reference evidence="6 7" key="1">
    <citation type="journal article" date="2012" name="BMC Genomics">
        <title>Comparative genomics of the white-rot fungi, Phanerochaete carnosa and P. chrysosporium, to elucidate the genetic basis of the distinct wood types they colonize.</title>
        <authorList>
            <person name="Suzuki H."/>
            <person name="MacDonald J."/>
            <person name="Syed K."/>
            <person name="Salamov A."/>
            <person name="Hori C."/>
            <person name="Aerts A."/>
            <person name="Henrissat B."/>
            <person name="Wiebenga A."/>
            <person name="vanKuyk P.A."/>
            <person name="Barry K."/>
            <person name="Lindquist E."/>
            <person name="LaButti K."/>
            <person name="Lapidus A."/>
            <person name="Lucas S."/>
            <person name="Coutinho P."/>
            <person name="Gong Y."/>
            <person name="Samejima M."/>
            <person name="Mahadevan R."/>
            <person name="Abou-Zaid M."/>
            <person name="de Vries R.P."/>
            <person name="Igarashi K."/>
            <person name="Yadav J.S."/>
            <person name="Grigoriev I.V."/>
            <person name="Master E.R."/>
        </authorList>
    </citation>
    <scope>NUCLEOTIDE SEQUENCE [LARGE SCALE GENOMIC DNA]</scope>
    <source>
        <strain evidence="6 7">HHB-10118-sp</strain>
    </source>
</reference>
<dbReference type="EMBL" id="JH930472">
    <property type="protein sequence ID" value="EKM55223.1"/>
    <property type="molecule type" value="Genomic_DNA"/>
</dbReference>
<evidence type="ECO:0000256" key="1">
    <source>
        <dbReference type="ARBA" id="ARBA00004123"/>
    </source>
</evidence>
<organism evidence="6 7">
    <name type="scientific">Phanerochaete carnosa (strain HHB-10118-sp)</name>
    <name type="common">White-rot fungus</name>
    <name type="synonym">Peniophora carnosa</name>
    <dbReference type="NCBI Taxonomy" id="650164"/>
    <lineage>
        <taxon>Eukaryota</taxon>
        <taxon>Fungi</taxon>
        <taxon>Dikarya</taxon>
        <taxon>Basidiomycota</taxon>
        <taxon>Agaricomycotina</taxon>
        <taxon>Agaricomycetes</taxon>
        <taxon>Polyporales</taxon>
        <taxon>Phanerochaetaceae</taxon>
        <taxon>Phanerochaete</taxon>
    </lineage>
</organism>
<dbReference type="STRING" id="650164.K5VUK8"/>
<evidence type="ECO:0000313" key="7">
    <source>
        <dbReference type="Proteomes" id="UP000008370"/>
    </source>
</evidence>
<dbReference type="Gene3D" id="2.30.30.140">
    <property type="match status" value="1"/>
</dbReference>
<dbReference type="CDD" id="cd17745">
    <property type="entry name" value="BRCT_p53bp1_rpt1"/>
    <property type="match status" value="1"/>
</dbReference>
<keyword evidence="7" id="KW-1185">Reference proteome</keyword>
<feature type="compositionally biased region" description="Low complexity" evidence="4">
    <location>
        <begin position="560"/>
        <end position="570"/>
    </location>
</feature>
<accession>K5VUK8</accession>
<dbReference type="Proteomes" id="UP000008370">
    <property type="component" value="Unassembled WGS sequence"/>
</dbReference>
<feature type="region of interest" description="Disordered" evidence="4">
    <location>
        <begin position="431"/>
        <end position="758"/>
    </location>
</feature>
<feature type="compositionally biased region" description="Low complexity" evidence="4">
    <location>
        <begin position="270"/>
        <end position="287"/>
    </location>
</feature>
<feature type="compositionally biased region" description="Polar residues" evidence="4">
    <location>
        <begin position="148"/>
        <end position="168"/>
    </location>
</feature>
<feature type="domain" description="BRCT" evidence="5">
    <location>
        <begin position="914"/>
        <end position="1037"/>
    </location>
</feature>
<dbReference type="GeneID" id="18910181"/>
<feature type="compositionally biased region" description="Polar residues" evidence="4">
    <location>
        <begin position="497"/>
        <end position="508"/>
    </location>
</feature>
<feature type="compositionally biased region" description="Polar residues" evidence="4">
    <location>
        <begin position="45"/>
        <end position="57"/>
    </location>
</feature>
<dbReference type="InterPro" id="IPR047252">
    <property type="entry name" value="TP53BP1-like"/>
</dbReference>
<protein>
    <recommendedName>
        <fullName evidence="5">BRCT domain-containing protein</fullName>
    </recommendedName>
</protein>
<feature type="compositionally biased region" description="Polar residues" evidence="4">
    <location>
        <begin position="64"/>
        <end position="73"/>
    </location>
</feature>
<dbReference type="GO" id="GO:0005634">
    <property type="term" value="C:nucleus"/>
    <property type="evidence" value="ECO:0007669"/>
    <property type="project" value="UniProtKB-SubCell"/>
</dbReference>
<dbReference type="HOGENOM" id="CLU_007788_0_0_1"/>
<evidence type="ECO:0000259" key="5">
    <source>
        <dbReference type="PROSITE" id="PS50172"/>
    </source>
</evidence>
<dbReference type="GO" id="GO:0000077">
    <property type="term" value="P:DNA damage checkpoint signaling"/>
    <property type="evidence" value="ECO:0007669"/>
    <property type="project" value="TreeGrafter"/>
</dbReference>
<feature type="compositionally biased region" description="Acidic residues" evidence="4">
    <location>
        <begin position="700"/>
        <end position="715"/>
    </location>
</feature>
<dbReference type="OrthoDB" id="129353at2759"/>
<name>K5VUK8_PHACS</name>
<dbReference type="InterPro" id="IPR001357">
    <property type="entry name" value="BRCT_dom"/>
</dbReference>
<dbReference type="SUPFAM" id="SSF63748">
    <property type="entry name" value="Tudor/PWWP/MBT"/>
    <property type="match status" value="1"/>
</dbReference>
<dbReference type="SUPFAM" id="SSF52113">
    <property type="entry name" value="BRCT domain"/>
    <property type="match status" value="1"/>
</dbReference>
<feature type="compositionally biased region" description="Basic and acidic residues" evidence="4">
    <location>
        <begin position="684"/>
        <end position="699"/>
    </location>
</feature>
<dbReference type="Gene3D" id="3.40.50.10190">
    <property type="entry name" value="BRCT domain"/>
    <property type="match status" value="1"/>
</dbReference>